<comment type="caution">
    <text evidence="2">The sequence shown here is derived from an EMBL/GenBank/DDBJ whole genome shotgun (WGS) entry which is preliminary data.</text>
</comment>
<dbReference type="OrthoDB" id="4570646at2"/>
<accession>A0A2T0S3G3</accession>
<proteinExistence type="predicted"/>
<reference evidence="2 3" key="1">
    <citation type="submission" date="2018-03" db="EMBL/GenBank/DDBJ databases">
        <title>Genomic Encyclopedia of Archaeal and Bacterial Type Strains, Phase II (KMG-II): from individual species to whole genera.</title>
        <authorList>
            <person name="Goeker M."/>
        </authorList>
    </citation>
    <scope>NUCLEOTIDE SEQUENCE [LARGE SCALE GENOMIC DNA]</scope>
    <source>
        <strain evidence="2 3">DSM 45348</strain>
    </source>
</reference>
<gene>
    <name evidence="2" type="ORF">CLV70_109114</name>
</gene>
<dbReference type="Pfam" id="PF04149">
    <property type="entry name" value="DUF397"/>
    <property type="match status" value="1"/>
</dbReference>
<evidence type="ECO:0000259" key="1">
    <source>
        <dbReference type="Pfam" id="PF04149"/>
    </source>
</evidence>
<evidence type="ECO:0000313" key="2">
    <source>
        <dbReference type="EMBL" id="PRY27958.1"/>
    </source>
</evidence>
<dbReference type="RefSeq" id="WP_106128065.1">
    <property type="nucleotide sequence ID" value="NZ_PVZG01000009.1"/>
</dbReference>
<dbReference type="EMBL" id="PVZG01000009">
    <property type="protein sequence ID" value="PRY27958.1"/>
    <property type="molecule type" value="Genomic_DNA"/>
</dbReference>
<name>A0A2T0S3G3_9ACTN</name>
<feature type="domain" description="DUF397" evidence="1">
    <location>
        <begin position="8"/>
        <end position="60"/>
    </location>
</feature>
<dbReference type="AlphaFoldDB" id="A0A2T0S3G3"/>
<evidence type="ECO:0000313" key="3">
    <source>
        <dbReference type="Proteomes" id="UP000239209"/>
    </source>
</evidence>
<sequence length="66" mass="6984">MTLQNNALTWRKSSRSAAAGHCVEIASAASAVFVRDSKDVSGPVLEFGALGWAEFIAGVRAGEFDR</sequence>
<dbReference type="InterPro" id="IPR007278">
    <property type="entry name" value="DUF397"/>
</dbReference>
<protein>
    <submittedName>
        <fullName evidence="2">Uncharacterized protein DUF397</fullName>
    </submittedName>
</protein>
<organism evidence="2 3">
    <name type="scientific">Pseudosporangium ferrugineum</name>
    <dbReference type="NCBI Taxonomy" id="439699"/>
    <lineage>
        <taxon>Bacteria</taxon>
        <taxon>Bacillati</taxon>
        <taxon>Actinomycetota</taxon>
        <taxon>Actinomycetes</taxon>
        <taxon>Micromonosporales</taxon>
        <taxon>Micromonosporaceae</taxon>
        <taxon>Pseudosporangium</taxon>
    </lineage>
</organism>
<keyword evidence="3" id="KW-1185">Reference proteome</keyword>
<dbReference type="Proteomes" id="UP000239209">
    <property type="component" value="Unassembled WGS sequence"/>
</dbReference>